<evidence type="ECO:0000256" key="10">
    <source>
        <dbReference type="ARBA" id="ARBA00029605"/>
    </source>
</evidence>
<keyword evidence="6" id="KW-0031">Aminopeptidase</keyword>
<comment type="catalytic activity">
    <reaction evidence="1">
        <text>Release of N-terminal proline from a peptide.</text>
        <dbReference type="EC" id="3.4.11.5"/>
    </reaction>
</comment>
<evidence type="ECO:0000259" key="13">
    <source>
        <dbReference type="Pfam" id="PF08386"/>
    </source>
</evidence>
<dbReference type="PANTHER" id="PTHR43722">
    <property type="entry name" value="PROLINE IMINOPEPTIDASE"/>
    <property type="match status" value="1"/>
</dbReference>
<sequence>MVQTNRTLIASAIIATTLLAACGNSSSKSDETTDKGVTAPANSFKTVKCKSMLPSAKLALLTEGSSCGYLTVPEKHALYGQPVSEKKIEIAVVKLASTSINKKTDPVVYLEGGPGGSASSSIAQIIKTGTFINDRDVYLVDQRGTGYSKPALLCTEFDEAGTPAQVQACKARLENSGVDLNVYHSVHNAMDIIQLRAALKIPQWNLYGISYGTRLATTIMRENSEGIRSVILDGMFPIEVNGISDTPWANYESLNQMIKNCENTDGCPPEEVKAVIEDIIIRMHNEGMVEESREFIQNLLNMSSESVIFNYLLVVNEDISKYASALDTLTKEQGEEQDQDDEQGDEDLFYNAMGLSTVCADEYPFLNITDLVGDNSQGWSTSTQLAVNSMFHMGFDAASCKAWDVASANDIETQAVTSNLPVLILNGLQDTQTPAAWGVLVAKNMPNAQSVVNPQGVHGQLFSGLNCFDTLAEDFLAEPNQTLDTSCVSDIPELTYKSGDQEESANFTFKDDDNSSDTVYMNGIIGSGTLKVIQKLFTDYPQIKTIVMQNVPGSMDDEINLLASMEIRNQGITTHIPADGMVASGGTDMFLAGVKRSIETGARLGVHSWSDGSGKVALDYPRDHQEHIKYLDYYKVMGVTADFYWYTLEAASAESIHWMTAQEIAQYGILTE</sequence>
<feature type="domain" description="Peptidase S33 tripeptidyl aminopeptidase-like C-terminal" evidence="13">
    <location>
        <begin position="398"/>
        <end position="487"/>
    </location>
</feature>
<dbReference type="EC" id="3.4.11.5" evidence="4"/>
<dbReference type="Pfam" id="PF00561">
    <property type="entry name" value="Abhydrolase_1"/>
    <property type="match status" value="1"/>
</dbReference>
<accession>A0A1Y5E4D8</accession>
<dbReference type="InterPro" id="IPR000073">
    <property type="entry name" value="AB_hydrolase_1"/>
</dbReference>
<evidence type="ECO:0000256" key="8">
    <source>
        <dbReference type="ARBA" id="ARBA00022670"/>
    </source>
</evidence>
<dbReference type="InterPro" id="IPR002410">
    <property type="entry name" value="Peptidase_S33"/>
</dbReference>
<dbReference type="GO" id="GO:0005737">
    <property type="term" value="C:cytoplasm"/>
    <property type="evidence" value="ECO:0007669"/>
    <property type="project" value="UniProtKB-SubCell"/>
</dbReference>
<evidence type="ECO:0000256" key="6">
    <source>
        <dbReference type="ARBA" id="ARBA00022438"/>
    </source>
</evidence>
<comment type="similarity">
    <text evidence="3">Belongs to the peptidase S33 family.</text>
</comment>
<evidence type="ECO:0000256" key="5">
    <source>
        <dbReference type="ARBA" id="ARBA00021843"/>
    </source>
</evidence>
<dbReference type="Proteomes" id="UP000243053">
    <property type="component" value="Unassembled WGS sequence"/>
</dbReference>
<evidence type="ECO:0000313" key="14">
    <source>
        <dbReference type="EMBL" id="OUR77642.1"/>
    </source>
</evidence>
<evidence type="ECO:0000256" key="2">
    <source>
        <dbReference type="ARBA" id="ARBA00004496"/>
    </source>
</evidence>
<evidence type="ECO:0000313" key="15">
    <source>
        <dbReference type="Proteomes" id="UP000243053"/>
    </source>
</evidence>
<dbReference type="EMBL" id="MAAF01000085">
    <property type="protein sequence ID" value="OUR77642.1"/>
    <property type="molecule type" value="Genomic_DNA"/>
</dbReference>
<proteinExistence type="inferred from homology"/>
<evidence type="ECO:0000256" key="4">
    <source>
        <dbReference type="ARBA" id="ARBA00012568"/>
    </source>
</evidence>
<name>A0A1Y5E4D8_COLPS</name>
<feature type="signal peptide" evidence="11">
    <location>
        <begin position="1"/>
        <end position="20"/>
    </location>
</feature>
<keyword evidence="9 14" id="KW-0378">Hydrolase</keyword>
<reference evidence="15" key="1">
    <citation type="journal article" date="2017" name="Proc. Natl. Acad. Sci. U.S.A.">
        <title>Simulation of Deepwater Horizon oil plume reveals substrate specialization within a complex community of hydrocarbon degraders.</title>
        <authorList>
            <person name="Hu P."/>
            <person name="Dubinsky E.A."/>
            <person name="Probst A.J."/>
            <person name="Wang J."/>
            <person name="Sieber C.M.K."/>
            <person name="Tom L.M."/>
            <person name="Gardinali P."/>
            <person name="Banfield J.F."/>
            <person name="Atlas R.M."/>
            <person name="Andersen G.L."/>
        </authorList>
    </citation>
    <scope>NUCLEOTIDE SEQUENCE [LARGE SCALE GENOMIC DNA]</scope>
</reference>
<dbReference type="InterPro" id="IPR005944">
    <property type="entry name" value="Pro_iminopeptidase"/>
</dbReference>
<evidence type="ECO:0000259" key="12">
    <source>
        <dbReference type="Pfam" id="PF00561"/>
    </source>
</evidence>
<evidence type="ECO:0000256" key="9">
    <source>
        <dbReference type="ARBA" id="ARBA00022801"/>
    </source>
</evidence>
<keyword evidence="8" id="KW-0645">Protease</keyword>
<evidence type="ECO:0000256" key="1">
    <source>
        <dbReference type="ARBA" id="ARBA00001585"/>
    </source>
</evidence>
<keyword evidence="11" id="KW-0732">Signal</keyword>
<dbReference type="PROSITE" id="PS51257">
    <property type="entry name" value="PROKAR_LIPOPROTEIN"/>
    <property type="match status" value="1"/>
</dbReference>
<dbReference type="Gene3D" id="3.40.50.1820">
    <property type="entry name" value="alpha/beta hydrolase"/>
    <property type="match status" value="1"/>
</dbReference>
<dbReference type="InterPro" id="IPR029045">
    <property type="entry name" value="ClpP/crotonase-like_dom_sf"/>
</dbReference>
<comment type="caution">
    <text evidence="14">The sequence shown here is derived from an EMBL/GenBank/DDBJ whole genome shotgun (WGS) entry which is preliminary data.</text>
</comment>
<dbReference type="SUPFAM" id="SSF52096">
    <property type="entry name" value="ClpP/crotonase"/>
    <property type="match status" value="1"/>
</dbReference>
<organism evidence="14 15">
    <name type="scientific">Colwellia psychrerythraea</name>
    <name type="common">Vibrio psychroerythus</name>
    <dbReference type="NCBI Taxonomy" id="28229"/>
    <lineage>
        <taxon>Bacteria</taxon>
        <taxon>Pseudomonadati</taxon>
        <taxon>Pseudomonadota</taxon>
        <taxon>Gammaproteobacteria</taxon>
        <taxon>Alteromonadales</taxon>
        <taxon>Colwelliaceae</taxon>
        <taxon>Colwellia</taxon>
    </lineage>
</organism>
<dbReference type="AlphaFoldDB" id="A0A1Y5E4D8"/>
<dbReference type="GO" id="GO:0006508">
    <property type="term" value="P:proteolysis"/>
    <property type="evidence" value="ECO:0007669"/>
    <property type="project" value="UniProtKB-KW"/>
</dbReference>
<evidence type="ECO:0000256" key="11">
    <source>
        <dbReference type="SAM" id="SignalP"/>
    </source>
</evidence>
<feature type="domain" description="AB hydrolase-1" evidence="12">
    <location>
        <begin position="106"/>
        <end position="235"/>
    </location>
</feature>
<dbReference type="GO" id="GO:0004177">
    <property type="term" value="F:aminopeptidase activity"/>
    <property type="evidence" value="ECO:0007669"/>
    <property type="project" value="UniProtKB-KW"/>
</dbReference>
<keyword evidence="7" id="KW-0963">Cytoplasm</keyword>
<feature type="chain" id="PRO_5012283039" description="Proline iminopeptidase" evidence="11">
    <location>
        <begin position="21"/>
        <end position="672"/>
    </location>
</feature>
<dbReference type="PANTHER" id="PTHR43722:SF1">
    <property type="entry name" value="PROLINE IMINOPEPTIDASE"/>
    <property type="match status" value="1"/>
</dbReference>
<dbReference type="InterPro" id="IPR029058">
    <property type="entry name" value="AB_hydrolase_fold"/>
</dbReference>
<comment type="subcellular location">
    <subcellularLocation>
        <location evidence="2">Cytoplasm</location>
    </subcellularLocation>
</comment>
<gene>
    <name evidence="14" type="ORF">A9Q75_14915</name>
</gene>
<dbReference type="Gene3D" id="3.90.226.10">
    <property type="entry name" value="2-enoyl-CoA Hydratase, Chain A, domain 1"/>
    <property type="match status" value="1"/>
</dbReference>
<dbReference type="SUPFAM" id="SSF53474">
    <property type="entry name" value="alpha/beta-Hydrolases"/>
    <property type="match status" value="1"/>
</dbReference>
<evidence type="ECO:0000256" key="3">
    <source>
        <dbReference type="ARBA" id="ARBA00010088"/>
    </source>
</evidence>
<protein>
    <recommendedName>
        <fullName evidence="5">Proline iminopeptidase</fullName>
        <ecNumber evidence="4">3.4.11.5</ecNumber>
    </recommendedName>
    <alternativeName>
        <fullName evidence="10">Prolyl aminopeptidase</fullName>
    </alternativeName>
</protein>
<dbReference type="InterPro" id="IPR013595">
    <property type="entry name" value="Pept_S33_TAP-like_C"/>
</dbReference>
<dbReference type="Pfam" id="PF08386">
    <property type="entry name" value="Abhydrolase_4"/>
    <property type="match status" value="1"/>
</dbReference>
<dbReference type="PRINTS" id="PR00793">
    <property type="entry name" value="PROAMNOPTASE"/>
</dbReference>
<evidence type="ECO:0000256" key="7">
    <source>
        <dbReference type="ARBA" id="ARBA00022490"/>
    </source>
</evidence>